<reference evidence="2" key="1">
    <citation type="submission" date="2023-10" db="EMBL/GenBank/DDBJ databases">
        <title>Genome assemblies of two species of porcelain crab, Petrolisthes cinctipes and Petrolisthes manimaculis (Anomura: Porcellanidae).</title>
        <authorList>
            <person name="Angst P."/>
        </authorList>
    </citation>
    <scope>NUCLEOTIDE SEQUENCE</scope>
    <source>
        <strain evidence="2">PB745_01</strain>
        <tissue evidence="2">Gill</tissue>
    </source>
</reference>
<sequence>MFSLLPANVNFTSTVRYYTTPQPHPYPPRPPTRLPHHDHQPDSHTTTTNPTPTPRPPTRLSHHDHQPDSHITTPSLSTTTTILTPTPLPCPNPLRPPA</sequence>
<evidence type="ECO:0000313" key="3">
    <source>
        <dbReference type="Proteomes" id="UP001286313"/>
    </source>
</evidence>
<keyword evidence="3" id="KW-1185">Reference proteome</keyword>
<accession>A0AAE1KVZ2</accession>
<feature type="compositionally biased region" description="Pro residues" evidence="1">
    <location>
        <begin position="86"/>
        <end position="98"/>
    </location>
</feature>
<evidence type="ECO:0000313" key="2">
    <source>
        <dbReference type="EMBL" id="KAK3886914.1"/>
    </source>
</evidence>
<gene>
    <name evidence="2" type="ORF">Pcinc_008953</name>
</gene>
<protein>
    <submittedName>
        <fullName evidence="2">Uncharacterized protein</fullName>
    </submittedName>
</protein>
<proteinExistence type="predicted"/>
<organism evidence="2 3">
    <name type="scientific">Petrolisthes cinctipes</name>
    <name type="common">Flat porcelain crab</name>
    <dbReference type="NCBI Taxonomy" id="88211"/>
    <lineage>
        <taxon>Eukaryota</taxon>
        <taxon>Metazoa</taxon>
        <taxon>Ecdysozoa</taxon>
        <taxon>Arthropoda</taxon>
        <taxon>Crustacea</taxon>
        <taxon>Multicrustacea</taxon>
        <taxon>Malacostraca</taxon>
        <taxon>Eumalacostraca</taxon>
        <taxon>Eucarida</taxon>
        <taxon>Decapoda</taxon>
        <taxon>Pleocyemata</taxon>
        <taxon>Anomura</taxon>
        <taxon>Galatheoidea</taxon>
        <taxon>Porcellanidae</taxon>
        <taxon>Petrolisthes</taxon>
    </lineage>
</organism>
<evidence type="ECO:0000256" key="1">
    <source>
        <dbReference type="SAM" id="MobiDB-lite"/>
    </source>
</evidence>
<feature type="compositionally biased region" description="Pro residues" evidence="1">
    <location>
        <begin position="22"/>
        <end position="33"/>
    </location>
</feature>
<feature type="compositionally biased region" description="Low complexity" evidence="1">
    <location>
        <begin position="72"/>
        <end position="85"/>
    </location>
</feature>
<name>A0AAE1KVZ2_PETCI</name>
<comment type="caution">
    <text evidence="2">The sequence shown here is derived from an EMBL/GenBank/DDBJ whole genome shotgun (WGS) entry which is preliminary data.</text>
</comment>
<dbReference type="EMBL" id="JAWQEG010000659">
    <property type="protein sequence ID" value="KAK3886914.1"/>
    <property type="molecule type" value="Genomic_DNA"/>
</dbReference>
<dbReference type="Proteomes" id="UP001286313">
    <property type="component" value="Unassembled WGS sequence"/>
</dbReference>
<feature type="region of interest" description="Disordered" evidence="1">
    <location>
        <begin position="16"/>
        <end position="98"/>
    </location>
</feature>
<dbReference type="AlphaFoldDB" id="A0AAE1KVZ2"/>